<keyword evidence="3" id="KW-1185">Reference proteome</keyword>
<organism evidence="2 3">
    <name type="scientific">Diacronema lutheri</name>
    <name type="common">Unicellular marine alga</name>
    <name type="synonym">Monochrysis lutheri</name>
    <dbReference type="NCBI Taxonomy" id="2081491"/>
    <lineage>
        <taxon>Eukaryota</taxon>
        <taxon>Haptista</taxon>
        <taxon>Haptophyta</taxon>
        <taxon>Pavlovophyceae</taxon>
        <taxon>Pavlovales</taxon>
        <taxon>Pavlovaceae</taxon>
        <taxon>Diacronema</taxon>
    </lineage>
</organism>
<dbReference type="EMBL" id="JAGTXO010000006">
    <property type="protein sequence ID" value="KAG8467530.1"/>
    <property type="molecule type" value="Genomic_DNA"/>
</dbReference>
<evidence type="ECO:0000313" key="2">
    <source>
        <dbReference type="EMBL" id="KAG8467530.1"/>
    </source>
</evidence>
<dbReference type="SMART" id="SM00173">
    <property type="entry name" value="RAS"/>
    <property type="match status" value="1"/>
</dbReference>
<dbReference type="GO" id="GO:0003924">
    <property type="term" value="F:GTPase activity"/>
    <property type="evidence" value="ECO:0007669"/>
    <property type="project" value="InterPro"/>
</dbReference>
<dbReference type="Proteomes" id="UP000751190">
    <property type="component" value="Unassembled WGS sequence"/>
</dbReference>
<dbReference type="AlphaFoldDB" id="A0A8J5XY12"/>
<protein>
    <recommendedName>
        <fullName evidence="4">Septum-promoting GTP-binding protein 1</fullName>
    </recommendedName>
</protein>
<dbReference type="InterPro" id="IPR017231">
    <property type="entry name" value="Small_GTPase_Tem1/Spg1"/>
</dbReference>
<comment type="caution">
    <text evidence="2">The sequence shown here is derived from an EMBL/GenBank/DDBJ whole genome shotgun (WGS) entry which is preliminary data.</text>
</comment>
<dbReference type="SMART" id="SM00175">
    <property type="entry name" value="RAB"/>
    <property type="match status" value="1"/>
</dbReference>
<keyword evidence="1" id="KW-0547">Nucleotide-binding</keyword>
<dbReference type="InterPro" id="IPR001806">
    <property type="entry name" value="Small_GTPase"/>
</dbReference>
<accession>A0A8J5XY12</accession>
<evidence type="ECO:0008006" key="4">
    <source>
        <dbReference type="Google" id="ProtNLM"/>
    </source>
</evidence>
<dbReference type="OrthoDB" id="6585768at2759"/>
<dbReference type="OMA" id="FDLNCTI"/>
<dbReference type="PROSITE" id="PS51419">
    <property type="entry name" value="RAB"/>
    <property type="match status" value="1"/>
</dbReference>
<dbReference type="SUPFAM" id="SSF52540">
    <property type="entry name" value="P-loop containing nucleoside triphosphate hydrolases"/>
    <property type="match status" value="1"/>
</dbReference>
<dbReference type="SMART" id="SM00174">
    <property type="entry name" value="RHO"/>
    <property type="match status" value="1"/>
</dbReference>
<reference evidence="2" key="1">
    <citation type="submission" date="2021-05" db="EMBL/GenBank/DDBJ databases">
        <title>The genome of the haptophyte Pavlova lutheri (Diacronema luteri, Pavlovales) - a model for lipid biosynthesis in eukaryotic algae.</title>
        <authorList>
            <person name="Hulatt C.J."/>
            <person name="Posewitz M.C."/>
        </authorList>
    </citation>
    <scope>NUCLEOTIDE SEQUENCE</scope>
    <source>
        <strain evidence="2">NIVA-4/92</strain>
    </source>
</reference>
<dbReference type="InterPro" id="IPR005225">
    <property type="entry name" value="Small_GTP-bd"/>
</dbReference>
<dbReference type="NCBIfam" id="TIGR00231">
    <property type="entry name" value="small_GTP"/>
    <property type="match status" value="1"/>
</dbReference>
<dbReference type="PRINTS" id="PR00449">
    <property type="entry name" value="RASTRNSFRMNG"/>
</dbReference>
<dbReference type="Pfam" id="PF00071">
    <property type="entry name" value="Ras"/>
    <property type="match status" value="1"/>
</dbReference>
<dbReference type="Gene3D" id="3.40.50.300">
    <property type="entry name" value="P-loop containing nucleotide triphosphate hydrolases"/>
    <property type="match status" value="1"/>
</dbReference>
<evidence type="ECO:0000256" key="1">
    <source>
        <dbReference type="ARBA" id="ARBA00022741"/>
    </source>
</evidence>
<name>A0A8J5XY12_DIALT</name>
<evidence type="ECO:0000313" key="3">
    <source>
        <dbReference type="Proteomes" id="UP000751190"/>
    </source>
</evidence>
<gene>
    <name evidence="2" type="ORF">KFE25_000846</name>
</gene>
<dbReference type="PANTHER" id="PTHR47978">
    <property type="match status" value="1"/>
</dbReference>
<dbReference type="PIRSF" id="PIRSF037527">
    <property type="entry name" value="Small_GTPase_Tem1"/>
    <property type="match status" value="1"/>
</dbReference>
<dbReference type="GO" id="GO:0005525">
    <property type="term" value="F:GTP binding"/>
    <property type="evidence" value="ECO:0007669"/>
    <property type="project" value="InterPro"/>
</dbReference>
<sequence length="193" mass="21439">MLVKIAMLGDSQVGKTSLMQKYVEGTFDDDYLQTLGVNFMDKAIDLNEQEVTFSIWDIGGNRDFASMLPMVCNDAAVVLFVFDLSRRSTLDSVRTWYTQARSHNKNAIPILVGTKYDLFVSLPAEEQSEITSRARQYARAMRAPLIFCSPCYSVNVINTFKVILIVLFELGSGVPEISVVGGPIIEYTPSSTA</sequence>
<proteinExistence type="predicted"/>
<dbReference type="InterPro" id="IPR027417">
    <property type="entry name" value="P-loop_NTPase"/>
</dbReference>